<dbReference type="EMBL" id="LGRN01001008">
    <property type="protein sequence ID" value="OJD09967.1"/>
    <property type="molecule type" value="Genomic_DNA"/>
</dbReference>
<dbReference type="VEuPathDB" id="FungiDB:AJ78_08831"/>
<comment type="caution">
    <text evidence="1">The sequence shown here is derived from an EMBL/GenBank/DDBJ whole genome shotgun (WGS) entry which is preliminary data.</text>
</comment>
<accession>A0A1J9Q124</accession>
<dbReference type="Proteomes" id="UP000182235">
    <property type="component" value="Unassembled WGS sequence"/>
</dbReference>
<reference evidence="1 2" key="1">
    <citation type="submission" date="2015-07" db="EMBL/GenBank/DDBJ databases">
        <title>Emmonsia species relationships and genome sequence.</title>
        <authorList>
            <consortium name="The Broad Institute Genomics Platform"/>
            <person name="Cuomo C.A."/>
            <person name="Munoz J.F."/>
            <person name="Imamovic A."/>
            <person name="Priest M.E."/>
            <person name="Young S."/>
            <person name="Clay O.K."/>
            <person name="McEwen J.G."/>
        </authorList>
    </citation>
    <scope>NUCLEOTIDE SEQUENCE [LARGE SCALE GENOMIC DNA]</scope>
    <source>
        <strain evidence="1 2">UAMH 9510</strain>
    </source>
</reference>
<name>A0A1J9Q124_9EURO</name>
<gene>
    <name evidence="1" type="ORF">AJ78_08831</name>
</gene>
<dbReference type="AlphaFoldDB" id="A0A1J9Q124"/>
<protein>
    <submittedName>
        <fullName evidence="1">Uncharacterized protein</fullName>
    </submittedName>
</protein>
<organism evidence="1 2">
    <name type="scientific">Emergomyces pasteurianus Ep9510</name>
    <dbReference type="NCBI Taxonomy" id="1447872"/>
    <lineage>
        <taxon>Eukaryota</taxon>
        <taxon>Fungi</taxon>
        <taxon>Dikarya</taxon>
        <taxon>Ascomycota</taxon>
        <taxon>Pezizomycotina</taxon>
        <taxon>Eurotiomycetes</taxon>
        <taxon>Eurotiomycetidae</taxon>
        <taxon>Onygenales</taxon>
        <taxon>Ajellomycetaceae</taxon>
        <taxon>Emergomyces</taxon>
    </lineage>
</organism>
<dbReference type="OrthoDB" id="4188687at2759"/>
<evidence type="ECO:0000313" key="1">
    <source>
        <dbReference type="EMBL" id="OJD09967.1"/>
    </source>
</evidence>
<keyword evidence="2" id="KW-1185">Reference proteome</keyword>
<sequence length="106" mass="12198">MGRGVVSSFSKTPLIISCYIPSELPTPILKPLKTLEELKYSTGDLYSSDAYQDRIDPTILGQDLRPHKYTLRVLDMMDPDEFGWWFYRRRRVDDCESATPVPPATK</sequence>
<evidence type="ECO:0000313" key="2">
    <source>
        <dbReference type="Proteomes" id="UP000182235"/>
    </source>
</evidence>
<proteinExistence type="predicted"/>